<evidence type="ECO:0000313" key="2">
    <source>
        <dbReference type="Proteomes" id="UP000009134"/>
    </source>
</evidence>
<dbReference type="AlphaFoldDB" id="Q2GAM2"/>
<keyword evidence="2" id="KW-1185">Reference proteome</keyword>
<dbReference type="KEGG" id="nar:Saro_0654"/>
<dbReference type="Proteomes" id="UP000009134">
    <property type="component" value="Chromosome"/>
</dbReference>
<dbReference type="EMBL" id="CP000248">
    <property type="protein sequence ID" value="ABD25101.1"/>
    <property type="molecule type" value="Genomic_DNA"/>
</dbReference>
<evidence type="ECO:0000313" key="1">
    <source>
        <dbReference type="EMBL" id="ABD25101.1"/>
    </source>
</evidence>
<reference evidence="2" key="1">
    <citation type="submission" date="2006-01" db="EMBL/GenBank/DDBJ databases">
        <title>Complete sequence of Novosphingobium aromaticivorans DSM 12444.</title>
        <authorList>
            <consortium name="US DOE Joint Genome Institute"/>
            <person name="Copeland A."/>
            <person name="Lucas S."/>
            <person name="Lapidus A."/>
            <person name="Barry K."/>
            <person name="Detter J.C."/>
            <person name="Glavina T."/>
            <person name="Hammon N."/>
            <person name="Israni S."/>
            <person name="Pitluck S."/>
            <person name="Chain P."/>
            <person name="Malfatti S."/>
            <person name="Shin M."/>
            <person name="Vergez L."/>
            <person name="Schmutz J."/>
            <person name="Larimer F."/>
            <person name="Land M."/>
            <person name="Kyrpides N."/>
            <person name="Ivanova N."/>
            <person name="Fredrickson J."/>
            <person name="Balkwill D."/>
            <person name="Romine M.F."/>
            <person name="Richardson P."/>
        </authorList>
    </citation>
    <scope>NUCLEOTIDE SEQUENCE [LARGE SCALE GENOMIC DNA]</scope>
    <source>
        <strain evidence="2">ATCC 700278 / DSM 12444 / CCUG 56034 / CIP 105152 / NBRC 16084 / F199</strain>
    </source>
</reference>
<accession>Q2GAM2</accession>
<dbReference type="eggNOG" id="ENOG5033DVK">
    <property type="taxonomic scope" value="Bacteria"/>
</dbReference>
<dbReference type="Pfam" id="PF04883">
    <property type="entry name" value="HK97-gp10_like"/>
    <property type="match status" value="1"/>
</dbReference>
<dbReference type="STRING" id="279238.Saro_0654"/>
<dbReference type="InterPro" id="IPR010064">
    <property type="entry name" value="HK97-gp10_tail"/>
</dbReference>
<gene>
    <name evidence="1" type="ordered locus">Saro_0654</name>
</gene>
<dbReference type="HOGENOM" id="CLU_1359243_0_0_5"/>
<name>Q2GAM2_NOVAD</name>
<organism evidence="1 2">
    <name type="scientific">Novosphingobium aromaticivorans (strain ATCC 700278 / DSM 12444 / CCUG 56034 / CIP 105152 / NBRC 16084 / F199)</name>
    <dbReference type="NCBI Taxonomy" id="279238"/>
    <lineage>
        <taxon>Bacteria</taxon>
        <taxon>Pseudomonadati</taxon>
        <taxon>Pseudomonadota</taxon>
        <taxon>Alphaproteobacteria</taxon>
        <taxon>Sphingomonadales</taxon>
        <taxon>Sphingomonadaceae</taxon>
        <taxon>Novosphingobium</taxon>
    </lineage>
</organism>
<proteinExistence type="predicted"/>
<sequence length="201" mass="21868">MAFLEAFPARLQKNALKSAMIAGARVVRDEARANVPVKSGKLRKAIKTSSPRAFKGGAASVKVKVLGEHSFIGHFIEYGVRPHLITAGDSKLTVRTLNKRASRGEGIRETETGLIRVGGYEGTRTTQTSDGPREDTFKINAAFIRGAIVHPGFPAHPFLRPALDRTASQVVDAIGSRLREYLKDRTSFTAPITIEADVEDE</sequence>
<dbReference type="NCBIfam" id="TIGR01725">
    <property type="entry name" value="phge_HK97_gp10"/>
    <property type="match status" value="1"/>
</dbReference>
<protein>
    <submittedName>
        <fullName evidence="1">Phage protein, HK97, gp10</fullName>
    </submittedName>
</protein>